<evidence type="ECO:0000313" key="2">
    <source>
        <dbReference type="Proteomes" id="UP000196082"/>
    </source>
</evidence>
<evidence type="ECO:0000313" key="1">
    <source>
        <dbReference type="EMBL" id="OUM28292.1"/>
    </source>
</evidence>
<dbReference type="AlphaFoldDB" id="A0A1Y3KYL2"/>
<dbReference type="RefSeq" id="WP_086977719.1">
    <property type="nucleotide sequence ID" value="NZ_NFSB01000084.1"/>
</dbReference>
<evidence type="ECO:0008006" key="3">
    <source>
        <dbReference type="Google" id="ProtNLM"/>
    </source>
</evidence>
<protein>
    <recommendedName>
        <fullName evidence="3">Helix-turn-helix domain-containing protein</fullName>
    </recommendedName>
</protein>
<accession>A0A1Y3KYL2</accession>
<organism evidence="1 2">
    <name type="scientific">Pseudomonas putida</name>
    <name type="common">Arthrobacter siderocapsulatus</name>
    <dbReference type="NCBI Taxonomy" id="303"/>
    <lineage>
        <taxon>Bacteria</taxon>
        <taxon>Pseudomonadati</taxon>
        <taxon>Pseudomonadota</taxon>
        <taxon>Gammaproteobacteria</taxon>
        <taxon>Pseudomonadales</taxon>
        <taxon>Pseudomonadaceae</taxon>
        <taxon>Pseudomonas</taxon>
    </lineage>
</organism>
<reference evidence="1 2" key="1">
    <citation type="submission" date="2017-05" db="EMBL/GenBank/DDBJ databases">
        <title>Whole genome sequence of Pseudomonas putida isolate 1312 commercialized as a biostimulant.</title>
        <authorList>
            <person name="Crovadore J."/>
            <person name="Blanc P."/>
            <person name="Chablais R."/>
            <person name="Cochard B."/>
            <person name="Grizard D."/>
            <person name="Lefort F."/>
        </authorList>
    </citation>
    <scope>NUCLEOTIDE SEQUENCE [LARGE SCALE GENOMIC DNA]</scope>
    <source>
        <strain evidence="1 2">1312</strain>
    </source>
</reference>
<gene>
    <name evidence="1" type="ORF">B8W72_20755</name>
</gene>
<proteinExistence type="predicted"/>
<dbReference type="EMBL" id="NFSB01000084">
    <property type="protein sequence ID" value="OUM28292.1"/>
    <property type="molecule type" value="Genomic_DNA"/>
</dbReference>
<comment type="caution">
    <text evidence="1">The sequence shown here is derived from an EMBL/GenBank/DDBJ whole genome shotgun (WGS) entry which is preliminary data.</text>
</comment>
<sequence length="90" mass="9541">MNDHLREWLANATNEHRREVAAAAKTTVGHLWQLAGGHRKASAELAERLQDASGGGITIAGLRPDLIPFARKALHVALPVITGADEGNSA</sequence>
<dbReference type="Proteomes" id="UP000196082">
    <property type="component" value="Unassembled WGS sequence"/>
</dbReference>
<name>A0A1Y3KYL2_PSEPU</name>